<keyword evidence="3" id="KW-0378">Hydrolase</keyword>
<evidence type="ECO:0000313" key="6">
    <source>
        <dbReference type="EMBL" id="MCL7037532.1"/>
    </source>
</evidence>
<dbReference type="GO" id="GO:0016788">
    <property type="term" value="F:hydrolase activity, acting on ester bonds"/>
    <property type="evidence" value="ECO:0007669"/>
    <property type="project" value="InterPro"/>
</dbReference>
<keyword evidence="7" id="KW-1185">Reference proteome</keyword>
<proteinExistence type="inferred from homology"/>
<gene>
    <name evidence="6" type="ORF">MKW94_007853</name>
</gene>
<keyword evidence="4" id="KW-0325">Glycoprotein</keyword>
<dbReference type="EMBL" id="JAJJMA010180059">
    <property type="protein sequence ID" value="MCL7037532.1"/>
    <property type="molecule type" value="Genomic_DNA"/>
</dbReference>
<organism evidence="6 7">
    <name type="scientific">Papaver nudicaule</name>
    <name type="common">Iceland poppy</name>
    <dbReference type="NCBI Taxonomy" id="74823"/>
    <lineage>
        <taxon>Eukaryota</taxon>
        <taxon>Viridiplantae</taxon>
        <taxon>Streptophyta</taxon>
        <taxon>Embryophyta</taxon>
        <taxon>Tracheophyta</taxon>
        <taxon>Spermatophyta</taxon>
        <taxon>Magnoliopsida</taxon>
        <taxon>Ranunculales</taxon>
        <taxon>Papaveraceae</taxon>
        <taxon>Papaveroideae</taxon>
        <taxon>Papaver</taxon>
    </lineage>
</organism>
<dbReference type="InterPro" id="IPR035669">
    <property type="entry name" value="SGNH_plant_lipase-like"/>
</dbReference>
<evidence type="ECO:0000256" key="4">
    <source>
        <dbReference type="ARBA" id="ARBA00023180"/>
    </source>
</evidence>
<protein>
    <submittedName>
        <fullName evidence="6">Uncharacterized protein</fullName>
    </submittedName>
</protein>
<dbReference type="AlphaFoldDB" id="A0AA41V9B7"/>
<feature type="chain" id="PRO_5041331909" evidence="5">
    <location>
        <begin position="30"/>
        <end position="394"/>
    </location>
</feature>
<dbReference type="InterPro" id="IPR001087">
    <property type="entry name" value="GDSL"/>
</dbReference>
<dbReference type="PANTHER" id="PTHR22835">
    <property type="entry name" value="ZINC FINGER FYVE DOMAIN CONTAINING PROTEIN"/>
    <property type="match status" value="1"/>
</dbReference>
<evidence type="ECO:0000256" key="2">
    <source>
        <dbReference type="ARBA" id="ARBA00022729"/>
    </source>
</evidence>
<comment type="similarity">
    <text evidence="1">Belongs to the 'GDSL' lipolytic enzyme family.</text>
</comment>
<evidence type="ECO:0000256" key="5">
    <source>
        <dbReference type="SAM" id="SignalP"/>
    </source>
</evidence>
<evidence type="ECO:0000256" key="3">
    <source>
        <dbReference type="ARBA" id="ARBA00022801"/>
    </source>
</evidence>
<name>A0AA41V9B7_PAPNU</name>
<comment type="caution">
    <text evidence="6">The sequence shown here is derived from an EMBL/GenBank/DDBJ whole genome shotgun (WGS) entry which is preliminary data.</text>
</comment>
<evidence type="ECO:0000313" key="7">
    <source>
        <dbReference type="Proteomes" id="UP001177140"/>
    </source>
</evidence>
<dbReference type="PANTHER" id="PTHR22835:SF588">
    <property type="entry name" value="ALPHA-L-FUCOSIDASE 3"/>
    <property type="match status" value="1"/>
</dbReference>
<dbReference type="Proteomes" id="UP001177140">
    <property type="component" value="Unassembled WGS sequence"/>
</dbReference>
<dbReference type="InterPro" id="IPR036514">
    <property type="entry name" value="SGNH_hydro_sf"/>
</dbReference>
<dbReference type="CDD" id="cd01837">
    <property type="entry name" value="SGNH_plant_lipase_like"/>
    <property type="match status" value="1"/>
</dbReference>
<dbReference type="Gene3D" id="3.40.50.1110">
    <property type="entry name" value="SGNH hydrolase"/>
    <property type="match status" value="1"/>
</dbReference>
<dbReference type="Pfam" id="PF00657">
    <property type="entry name" value="Lipase_GDSL"/>
    <property type="match status" value="1"/>
</dbReference>
<accession>A0AA41V9B7</accession>
<keyword evidence="2 5" id="KW-0732">Signal</keyword>
<feature type="signal peptide" evidence="5">
    <location>
        <begin position="1"/>
        <end position="29"/>
    </location>
</feature>
<reference evidence="6" key="1">
    <citation type="submission" date="2022-03" db="EMBL/GenBank/DDBJ databases">
        <title>A functionally conserved STORR gene fusion in Papaver species that diverged 16.8 million years ago.</title>
        <authorList>
            <person name="Catania T."/>
        </authorList>
    </citation>
    <scope>NUCLEOTIDE SEQUENCE</scope>
    <source>
        <strain evidence="6">S-191538</strain>
    </source>
</reference>
<sequence length="394" mass="43628">MEHSYFQCSSLRFSVTFFIVNLLVGCVGASSSGNHHSPCNFPAIFNFGDSNSDTGGYSAVFGQAWAPAGETYFGHPAGRYSDGRLIIDFIAEKLGLPYLSAYLDSIGANFTHGANFATAASRIRKLNYTIAQAGLSPISLNIQNYEYAQFTTRTQTLRNRGGVFQHLMPKNESFSRALYTFDIGQNDVTSYNTGMSKEEVRDLISETLDQFSENIKDIYNHGGRYFWIHNTGPVGCLAYILDSLQITAGQIDKMGCAKPINDVAQYFNRGLNETVVKLRKGLPSAVITYVDIYKVKYLLISKAKRYGFKKPLRACCGRGGKYNFNSKYGCGAKMKVNGTEITVGSCKDPKVKICWDGVHYTEAANKFVFDQIVDGSFSDPPLPLIMACHRPTSY</sequence>
<evidence type="ECO:0000256" key="1">
    <source>
        <dbReference type="ARBA" id="ARBA00008668"/>
    </source>
</evidence>